<dbReference type="RefSeq" id="XP_029342771.1">
    <property type="nucleotide sequence ID" value="XM_029486911.1"/>
</dbReference>
<dbReference type="KEGG" id="api:107883134"/>
<keyword evidence="3" id="KW-1185">Reference proteome</keyword>
<evidence type="ECO:0000313" key="2">
    <source>
        <dbReference type="EnsemblMetazoa" id="XP_029342771.1"/>
    </source>
</evidence>
<dbReference type="GeneID" id="107883134"/>
<accession>A0A8R2JND7</accession>
<keyword evidence="1" id="KW-0472">Membrane</keyword>
<protein>
    <submittedName>
        <fullName evidence="2">Uncharacterized protein</fullName>
    </submittedName>
</protein>
<keyword evidence="1" id="KW-0812">Transmembrane</keyword>
<sequence>MKYDISGINSKTNATHILLNSFVTNFENSSIQEQLNNNQIGQTSDYCNLFPIQTEEDLQAAESRILDKNIRSNLVLQLSLLVGIKDVGDSVRRLMIKIFSDEILTRIQKKKKDFSKLGCYNLLIGKFSISLPILYYITIKRISL</sequence>
<dbReference type="AlphaFoldDB" id="A0A8R2JND7"/>
<proteinExistence type="predicted"/>
<feature type="transmembrane region" description="Helical" evidence="1">
    <location>
        <begin position="117"/>
        <end position="137"/>
    </location>
</feature>
<reference evidence="3" key="1">
    <citation type="submission" date="2010-06" db="EMBL/GenBank/DDBJ databases">
        <authorList>
            <person name="Jiang H."/>
            <person name="Abraham K."/>
            <person name="Ali S."/>
            <person name="Alsbrooks S.L."/>
            <person name="Anim B.N."/>
            <person name="Anosike U.S."/>
            <person name="Attaway T."/>
            <person name="Bandaranaike D.P."/>
            <person name="Battles P.K."/>
            <person name="Bell S.N."/>
            <person name="Bell A.V."/>
            <person name="Beltran B."/>
            <person name="Bickham C."/>
            <person name="Bustamante Y."/>
            <person name="Caleb T."/>
            <person name="Canada A."/>
            <person name="Cardenas V."/>
            <person name="Carter K."/>
            <person name="Chacko J."/>
            <person name="Chandrabose M.N."/>
            <person name="Chavez D."/>
            <person name="Chavez A."/>
            <person name="Chen L."/>
            <person name="Chu H.-S."/>
            <person name="Claassen K.J."/>
            <person name="Cockrell R."/>
            <person name="Collins M."/>
            <person name="Cooper J.A."/>
            <person name="Cree A."/>
            <person name="Curry S.M."/>
            <person name="Da Y."/>
            <person name="Dao M.D."/>
            <person name="Das B."/>
            <person name="Davila M.-L."/>
            <person name="Davy-Carroll L."/>
            <person name="Denson S."/>
            <person name="Dinh H."/>
            <person name="Ebong V.E."/>
            <person name="Edwards J.R."/>
            <person name="Egan A."/>
            <person name="El-Daye J."/>
            <person name="Escobedo L."/>
            <person name="Fernandez S."/>
            <person name="Fernando P.R."/>
            <person name="Flagg N."/>
            <person name="Forbes L.D."/>
            <person name="Fowler R.G."/>
            <person name="Fu Q."/>
            <person name="Gabisi R.A."/>
            <person name="Ganer J."/>
            <person name="Garbino Pronczuk A."/>
            <person name="Garcia R.M."/>
            <person name="Garner T."/>
            <person name="Garrett T.E."/>
            <person name="Gonzalez D.A."/>
            <person name="Hamid H."/>
            <person name="Hawkins E.S."/>
            <person name="Hirani K."/>
            <person name="Hogues M.E."/>
            <person name="Hollins B."/>
            <person name="Hsiao C.-H."/>
            <person name="Jabil R."/>
            <person name="James M.L."/>
            <person name="Jhangiani S.N."/>
            <person name="Johnson B."/>
            <person name="Johnson Q."/>
            <person name="Joshi V."/>
            <person name="Kalu J.B."/>
            <person name="Kam C."/>
            <person name="Kashfia A."/>
            <person name="Keebler J."/>
            <person name="Kisamo H."/>
            <person name="Kovar C.L."/>
            <person name="Lago L.A."/>
            <person name="Lai C.-Y."/>
            <person name="Laidlaw J."/>
            <person name="Lara F."/>
            <person name="Le T.-K."/>
            <person name="Lee S.L."/>
            <person name="Legall F.H."/>
            <person name="Lemon S.J."/>
            <person name="Lewis L.R."/>
            <person name="Li B."/>
            <person name="Liu Y."/>
            <person name="Liu Y.-S."/>
            <person name="Lopez J."/>
            <person name="Lozado R.J."/>
            <person name="Lu J."/>
            <person name="Madu R.C."/>
            <person name="Maheshwari M."/>
            <person name="Maheshwari R."/>
            <person name="Malloy K."/>
            <person name="Martinez E."/>
            <person name="Mathew T."/>
            <person name="Mercado I.C."/>
            <person name="Mercado C."/>
            <person name="Meyer B."/>
            <person name="Montgomery K."/>
            <person name="Morgan M.B."/>
            <person name="Munidasa M."/>
            <person name="Nazareth L.V."/>
            <person name="Nelson J."/>
            <person name="Ng B.M."/>
            <person name="Nguyen N.B."/>
            <person name="Nguyen P.Q."/>
            <person name="Nguyen T."/>
            <person name="Obregon M."/>
            <person name="Okwuonu G.O."/>
            <person name="Onwere C.G."/>
            <person name="Orozco G."/>
            <person name="Parra A."/>
            <person name="Patel S."/>
            <person name="Patil S."/>
            <person name="Perez A."/>
            <person name="Perez Y."/>
            <person name="Pham C."/>
            <person name="Primus E.L."/>
            <person name="Pu L.-L."/>
            <person name="Puazo M."/>
            <person name="Qin X."/>
            <person name="Quiroz J.B."/>
            <person name="Reese J."/>
            <person name="Richards S."/>
            <person name="Rives C.M."/>
            <person name="Robberts R."/>
            <person name="Ruiz S.J."/>
            <person name="Ruiz M.J."/>
            <person name="Santibanez J."/>
            <person name="Schneider B.W."/>
            <person name="Sisson I."/>
            <person name="Smith M."/>
            <person name="Sodergren E."/>
            <person name="Song X.-Z."/>
            <person name="Song B.B."/>
            <person name="Summersgill H."/>
            <person name="Thelus R."/>
            <person name="Thornton R.D."/>
            <person name="Trejos Z.Y."/>
            <person name="Usmani K."/>
            <person name="Vattathil S."/>
            <person name="Villasana D."/>
            <person name="Walker D.L."/>
            <person name="Wang S."/>
            <person name="Wang K."/>
            <person name="White C.S."/>
            <person name="Williams A.C."/>
            <person name="Williamson J."/>
            <person name="Wilson K."/>
            <person name="Woghiren I.O."/>
            <person name="Woodworth J.R."/>
            <person name="Worley K.C."/>
            <person name="Wright R.A."/>
            <person name="Wu W."/>
            <person name="Young L."/>
            <person name="Zhang L."/>
            <person name="Zhang J."/>
            <person name="Zhu Y."/>
            <person name="Muzny D.M."/>
            <person name="Weinstock G."/>
            <person name="Gibbs R.A."/>
        </authorList>
    </citation>
    <scope>NUCLEOTIDE SEQUENCE [LARGE SCALE GENOMIC DNA]</scope>
    <source>
        <strain evidence="3">LSR1</strain>
    </source>
</reference>
<name>A0A8R2JND7_ACYPI</name>
<reference evidence="2" key="2">
    <citation type="submission" date="2022-06" db="UniProtKB">
        <authorList>
            <consortium name="EnsemblMetazoa"/>
        </authorList>
    </citation>
    <scope>IDENTIFICATION</scope>
</reference>
<organism evidence="2 3">
    <name type="scientific">Acyrthosiphon pisum</name>
    <name type="common">Pea aphid</name>
    <dbReference type="NCBI Taxonomy" id="7029"/>
    <lineage>
        <taxon>Eukaryota</taxon>
        <taxon>Metazoa</taxon>
        <taxon>Ecdysozoa</taxon>
        <taxon>Arthropoda</taxon>
        <taxon>Hexapoda</taxon>
        <taxon>Insecta</taxon>
        <taxon>Pterygota</taxon>
        <taxon>Neoptera</taxon>
        <taxon>Paraneoptera</taxon>
        <taxon>Hemiptera</taxon>
        <taxon>Sternorrhyncha</taxon>
        <taxon>Aphidomorpha</taxon>
        <taxon>Aphidoidea</taxon>
        <taxon>Aphididae</taxon>
        <taxon>Macrosiphini</taxon>
        <taxon>Acyrthosiphon</taxon>
    </lineage>
</organism>
<dbReference type="EnsemblMetazoa" id="XM_029486911.1">
    <property type="protein sequence ID" value="XP_029342771.1"/>
    <property type="gene ID" value="LOC107883134"/>
</dbReference>
<dbReference type="Proteomes" id="UP000007819">
    <property type="component" value="Chromosome A1"/>
</dbReference>
<evidence type="ECO:0000256" key="1">
    <source>
        <dbReference type="SAM" id="Phobius"/>
    </source>
</evidence>
<keyword evidence="1" id="KW-1133">Transmembrane helix</keyword>
<evidence type="ECO:0000313" key="3">
    <source>
        <dbReference type="Proteomes" id="UP000007819"/>
    </source>
</evidence>
<dbReference type="OrthoDB" id="6625041at2759"/>